<organism evidence="5 6">
    <name type="scientific">Eiseniibacteriota bacterium</name>
    <dbReference type="NCBI Taxonomy" id="2212470"/>
    <lineage>
        <taxon>Bacteria</taxon>
        <taxon>Candidatus Eiseniibacteriota</taxon>
    </lineage>
</organism>
<evidence type="ECO:0000313" key="5">
    <source>
        <dbReference type="EMBL" id="NNF07569.1"/>
    </source>
</evidence>
<dbReference type="EMBL" id="JABDJR010000499">
    <property type="protein sequence ID" value="NNF07569.1"/>
    <property type="molecule type" value="Genomic_DNA"/>
</dbReference>
<evidence type="ECO:0000256" key="1">
    <source>
        <dbReference type="ARBA" id="ARBA00009589"/>
    </source>
</evidence>
<dbReference type="PANTHER" id="PTHR12103">
    <property type="entry name" value="5'-NUCLEOTIDASE DOMAIN-CONTAINING"/>
    <property type="match status" value="1"/>
</dbReference>
<dbReference type="PIRSF" id="PIRSF017434">
    <property type="entry name" value="Purine_5'-nucleotidase"/>
    <property type="match status" value="1"/>
</dbReference>
<dbReference type="SUPFAM" id="SSF56784">
    <property type="entry name" value="HAD-like"/>
    <property type="match status" value="1"/>
</dbReference>
<gene>
    <name evidence="5" type="ORF">HKN21_12475</name>
</gene>
<comment type="caution">
    <text evidence="5">The sequence shown here is derived from an EMBL/GenBank/DDBJ whole genome shotgun (WGS) entry which is preliminary data.</text>
</comment>
<dbReference type="InterPro" id="IPR016695">
    <property type="entry name" value="Pur_nucleotidase"/>
</dbReference>
<evidence type="ECO:0000313" key="6">
    <source>
        <dbReference type="Proteomes" id="UP000547674"/>
    </source>
</evidence>
<reference evidence="5 6" key="1">
    <citation type="submission" date="2020-03" db="EMBL/GenBank/DDBJ databases">
        <title>Metabolic flexibility allows generalist bacteria to become dominant in a frequently disturbed ecosystem.</title>
        <authorList>
            <person name="Chen Y.-J."/>
            <person name="Leung P.M."/>
            <person name="Bay S.K."/>
            <person name="Hugenholtz P."/>
            <person name="Kessler A.J."/>
            <person name="Shelley G."/>
            <person name="Waite D.W."/>
            <person name="Cook P.L."/>
            <person name="Greening C."/>
        </authorList>
    </citation>
    <scope>NUCLEOTIDE SEQUENCE [LARGE SCALE GENOMIC DNA]</scope>
    <source>
        <strain evidence="5">SS_bin_28</strain>
    </source>
</reference>
<sequence length="479" mass="55461">MAFSRHYSPITSEHRIPPEQRIYVNRNLRMNSVGAVGFDLDHTLAHYRGPEIEELAYRLSGRRLIERFGFPEALAKIPYERNFVIRGLVVDKKRGNILKMDYHNYVSRAYHGRRSLSDEERKNSYRTGRVRMGGKTYVSVDTLFHLPEVFLYANLIGMREEGLIPAKRTPREIYANVREAIDSVHGDGSLKTEILGNLSKYIRRNPLLTQTLEEIRSSGKKIFLLTNSEFYYTRALLSHLMDKDGEETWGRHFDYIVVDARKPGYFVDLSLPAKKSKEKLPKGFAPVVHGGNARSLENNVGFAGDQILYFGDHTYGDILRSKKNLGWRTAMVVEELEEEIAVNRQIESLVDELNDWTSRRGFIETDIAGLERQRLEAKRTGQKASTFNGMDARIQELRKDLAEIKVSMGELGDRIHNAYNPYWGSVFREGRETSRFSHQVKDFACIYMSRVTNLLNYHPNFYFRSAEERLPHENIPLLR</sequence>
<dbReference type="GO" id="GO:0008253">
    <property type="term" value="F:5'-nucleotidase activity"/>
    <property type="evidence" value="ECO:0007669"/>
    <property type="project" value="TreeGrafter"/>
</dbReference>
<protein>
    <submittedName>
        <fullName evidence="5">HAD-IG family 5'-nucleotidase</fullName>
    </submittedName>
</protein>
<dbReference type="InterPro" id="IPR023214">
    <property type="entry name" value="HAD_sf"/>
</dbReference>
<dbReference type="AlphaFoldDB" id="A0A7Y2ECZ6"/>
<dbReference type="Proteomes" id="UP000547674">
    <property type="component" value="Unassembled WGS sequence"/>
</dbReference>
<dbReference type="InterPro" id="IPR008380">
    <property type="entry name" value="HAD-SF_hydro_IG_5-nucl"/>
</dbReference>
<evidence type="ECO:0000256" key="3">
    <source>
        <dbReference type="ARBA" id="ARBA00022801"/>
    </source>
</evidence>
<dbReference type="GO" id="GO:0046872">
    <property type="term" value="F:metal ion binding"/>
    <property type="evidence" value="ECO:0007669"/>
    <property type="project" value="UniProtKB-KW"/>
</dbReference>
<comment type="similarity">
    <text evidence="1">Belongs to the 5'(3')-deoxyribonucleotidase family.</text>
</comment>
<keyword evidence="2" id="KW-0479">Metal-binding</keyword>
<keyword evidence="3" id="KW-0378">Hydrolase</keyword>
<accession>A0A7Y2ECZ6</accession>
<dbReference type="InterPro" id="IPR036412">
    <property type="entry name" value="HAD-like_sf"/>
</dbReference>
<proteinExistence type="inferred from homology"/>
<dbReference type="PANTHER" id="PTHR12103:SF15">
    <property type="entry name" value="CYTOSOLIC PURINE 5'-NUCLEOTIDASE"/>
    <property type="match status" value="1"/>
</dbReference>
<keyword evidence="4" id="KW-0460">Magnesium</keyword>
<dbReference type="Pfam" id="PF05761">
    <property type="entry name" value="5_nucleotid"/>
    <property type="match status" value="1"/>
</dbReference>
<dbReference type="Gene3D" id="3.40.50.1000">
    <property type="entry name" value="HAD superfamily/HAD-like"/>
    <property type="match status" value="1"/>
</dbReference>
<evidence type="ECO:0000256" key="2">
    <source>
        <dbReference type="ARBA" id="ARBA00022723"/>
    </source>
</evidence>
<dbReference type="NCBIfam" id="TIGR02244">
    <property type="entry name" value="HAD-IG-Ncltidse"/>
    <property type="match status" value="1"/>
</dbReference>
<name>A0A7Y2ECZ6_UNCEI</name>
<evidence type="ECO:0000256" key="4">
    <source>
        <dbReference type="ARBA" id="ARBA00022842"/>
    </source>
</evidence>